<evidence type="ECO:0000313" key="1">
    <source>
        <dbReference type="EMBL" id="MPM25306.1"/>
    </source>
</evidence>
<protein>
    <submittedName>
        <fullName evidence="1">Uncharacterized protein</fullName>
    </submittedName>
</protein>
<sequence length="159" mass="16764">MRGSCDIGMVELRSSLGGQGSDEPAPGVAEQEDFFLSMLFHQVLGEGDDVLDIVFDGIAFLSCTKACSNSALVPADDGEVLVQGTEVLSYPGKLRAAGASVEPKKYWVVLGCSCSINGLLGVVDRYPLFAGKLQGEDIPILIEHLRSVSAGGCQKKQAE</sequence>
<proteinExistence type="predicted"/>
<gene>
    <name evidence="1" type="ORF">SDC9_71797</name>
</gene>
<dbReference type="EMBL" id="VSSQ01004466">
    <property type="protein sequence ID" value="MPM25306.1"/>
    <property type="molecule type" value="Genomic_DNA"/>
</dbReference>
<dbReference type="AlphaFoldDB" id="A0A644Y9R6"/>
<accession>A0A644Y9R6</accession>
<comment type="caution">
    <text evidence="1">The sequence shown here is derived from an EMBL/GenBank/DDBJ whole genome shotgun (WGS) entry which is preliminary data.</text>
</comment>
<name>A0A644Y9R6_9ZZZZ</name>
<reference evidence="1" key="1">
    <citation type="submission" date="2019-08" db="EMBL/GenBank/DDBJ databases">
        <authorList>
            <person name="Kucharzyk K."/>
            <person name="Murdoch R.W."/>
            <person name="Higgins S."/>
            <person name="Loffler F."/>
        </authorList>
    </citation>
    <scope>NUCLEOTIDE SEQUENCE</scope>
</reference>
<organism evidence="1">
    <name type="scientific">bioreactor metagenome</name>
    <dbReference type="NCBI Taxonomy" id="1076179"/>
    <lineage>
        <taxon>unclassified sequences</taxon>
        <taxon>metagenomes</taxon>
        <taxon>ecological metagenomes</taxon>
    </lineage>
</organism>